<keyword evidence="2" id="KW-0472">Membrane</keyword>
<dbReference type="RefSeq" id="WP_109624477.1">
    <property type="nucleotide sequence ID" value="NZ_JANKBI010000001.1"/>
</dbReference>
<dbReference type="AlphaFoldDB" id="A0AB73T9X2"/>
<protein>
    <recommendedName>
        <fullName evidence="5">Bypass of forespore C C-terminal domain-containing protein</fullName>
    </recommendedName>
</protein>
<dbReference type="Proteomes" id="UP000245412">
    <property type="component" value="Unassembled WGS sequence"/>
</dbReference>
<accession>A0AB73T9X2</accession>
<feature type="region of interest" description="Disordered" evidence="1">
    <location>
        <begin position="38"/>
        <end position="57"/>
    </location>
</feature>
<keyword evidence="2" id="KW-1133">Transmembrane helix</keyword>
<proteinExistence type="predicted"/>
<comment type="caution">
    <text evidence="3">The sequence shown here is derived from an EMBL/GenBank/DDBJ whole genome shotgun (WGS) entry which is preliminary data.</text>
</comment>
<organism evidence="3 4">
    <name type="scientific">Murimonas intestini</name>
    <dbReference type="NCBI Taxonomy" id="1337051"/>
    <lineage>
        <taxon>Bacteria</taxon>
        <taxon>Bacillati</taxon>
        <taxon>Bacillota</taxon>
        <taxon>Clostridia</taxon>
        <taxon>Lachnospirales</taxon>
        <taxon>Lachnospiraceae</taxon>
        <taxon>Murimonas</taxon>
    </lineage>
</organism>
<keyword evidence="4" id="KW-1185">Reference proteome</keyword>
<evidence type="ECO:0000313" key="3">
    <source>
        <dbReference type="EMBL" id="PWJ79052.1"/>
    </source>
</evidence>
<evidence type="ECO:0000313" key="4">
    <source>
        <dbReference type="Proteomes" id="UP000245412"/>
    </source>
</evidence>
<dbReference type="EMBL" id="QGGY01000001">
    <property type="protein sequence ID" value="PWJ79052.1"/>
    <property type="molecule type" value="Genomic_DNA"/>
</dbReference>
<keyword evidence="2" id="KW-0812">Transmembrane</keyword>
<name>A0AB73T9X2_9FIRM</name>
<evidence type="ECO:0000256" key="1">
    <source>
        <dbReference type="SAM" id="MobiDB-lite"/>
    </source>
</evidence>
<reference evidence="3 4" key="1">
    <citation type="submission" date="2018-05" db="EMBL/GenBank/DDBJ databases">
        <authorList>
            <person name="Goeker M."/>
            <person name="Huntemann M."/>
            <person name="Clum A."/>
            <person name="Pillay M."/>
            <person name="Palaniappan K."/>
            <person name="Varghese N."/>
            <person name="Mikhailova N."/>
            <person name="Stamatis D."/>
            <person name="Reddy T."/>
            <person name="Daum C."/>
            <person name="Shapiro N."/>
            <person name="Ivanova N."/>
            <person name="Kyrpides N."/>
            <person name="Woyke T."/>
        </authorList>
    </citation>
    <scope>NUCLEOTIDE SEQUENCE [LARGE SCALE GENOMIC DNA]</scope>
    <source>
        <strain evidence="3 4">DSM 26524</strain>
    </source>
</reference>
<sequence length="131" mass="15090">MKYKVGIGIFAAIMMVCLCYMGSYQYFYGKKEESGRQMSGELQAEPANAGQGSRIGEQVNKGNGYPFYVKLENGLVAIYEEDKKTVFEYTDIPLHHLNEQLERELENGKYIYGVRALYDFLENYADEEKNH</sequence>
<evidence type="ECO:0008006" key="5">
    <source>
        <dbReference type="Google" id="ProtNLM"/>
    </source>
</evidence>
<evidence type="ECO:0000256" key="2">
    <source>
        <dbReference type="SAM" id="Phobius"/>
    </source>
</evidence>
<gene>
    <name evidence="3" type="ORF">C7383_101429</name>
</gene>
<feature type="transmembrane region" description="Helical" evidence="2">
    <location>
        <begin position="6"/>
        <end position="28"/>
    </location>
</feature>